<sequence>MITRSHRRFIVVAVPLALAALALVAPANAVGPRGKPTPQSILNKGVAATTGSAGRVRASQRTTEEEEDEAGVIAARADFHQSITAAPAEVAPAAGLLAATRAAGNLPGAGGQWREVTDKPFLNDPVDRGANFGVGWQHVTGRMTAFTSAGRYMYAGAASGGVWRTSDAGAHWQPIGRGLPRLAVGALATDPRDGSVWVGTGEANNASENQYGVGIYRLAGGSAIWQRVGGSELSGAGIHRIAWIRGHVYAATSHGLYRRSTAARRSAAWRPVLQPAGPVDYPPSSEVTDVIALPGTQGRQILAVVGWAGYSKPAATEYNGFYVGSGRSFTKITPTGAINPATIGRTTLSTSGGWLYAVLTDTTTLDLRGDGGAFVSRSGRAEGPWQRIADVDKLHNSDSALGDSKSNYYPGVQADYNQYILADPNDRRHVYLQLEEVFESTDGGATWLAVGPYWNFDVSCEEASGNPYDCPMTTHPDQHAGILVNGQFWAGSDGGAWRRPASWHQPGQWTNLNPTLYTLQNYSVATGRVGNGIAYWGGLQDNGESYTRTDMSQVEQAFTGDGGDTIVDPADGNKAVEEYVYLDMYLTTDGAVQTLREISPSCLTATSPPRNCDPSPRFIAPIEQDVTNPDHWVAGGRYVWDDNKAWDTVCNASACDWKQAYDTGAGHSITAMAANGAVTYAGWCGPCNPDPGAPFTRGIATNYGGGWHPLTTPQLPNRYITSIAVDPVNAAHAYLSFGSYSRRWIPDAGVGHVFETTDGGASWTDVSRNLPDAPVYKVVIRGSSLIVGTEVGVFVSSRSSSVAAASVSKSTHASWSTLGSGLPPVTVWDLTIAPDGRIVAGTHGRGTWELRGRH</sequence>
<evidence type="ECO:0000256" key="1">
    <source>
        <dbReference type="SAM" id="SignalP"/>
    </source>
</evidence>
<dbReference type="InterPro" id="IPR036278">
    <property type="entry name" value="Sialidase_sf"/>
</dbReference>
<keyword evidence="3" id="KW-1185">Reference proteome</keyword>
<dbReference type="SUPFAM" id="SSF110296">
    <property type="entry name" value="Oligoxyloglucan reducing end-specific cellobiohydrolase"/>
    <property type="match status" value="1"/>
</dbReference>
<comment type="caution">
    <text evidence="2">The sequence shown here is derived from an EMBL/GenBank/DDBJ whole genome shotgun (WGS) entry which is preliminary data.</text>
</comment>
<accession>A0ABP6ZPE1</accession>
<proteinExistence type="predicted"/>
<evidence type="ECO:0000313" key="2">
    <source>
        <dbReference type="EMBL" id="GAA3612548.1"/>
    </source>
</evidence>
<dbReference type="Proteomes" id="UP001501490">
    <property type="component" value="Unassembled WGS sequence"/>
</dbReference>
<reference evidence="3" key="1">
    <citation type="journal article" date="2019" name="Int. J. Syst. Evol. Microbiol.">
        <title>The Global Catalogue of Microorganisms (GCM) 10K type strain sequencing project: providing services to taxonomists for standard genome sequencing and annotation.</title>
        <authorList>
            <consortium name="The Broad Institute Genomics Platform"/>
            <consortium name="The Broad Institute Genome Sequencing Center for Infectious Disease"/>
            <person name="Wu L."/>
            <person name="Ma J."/>
        </authorList>
    </citation>
    <scope>NUCLEOTIDE SEQUENCE [LARGE SCALE GENOMIC DNA]</scope>
    <source>
        <strain evidence="3">JCM 16929</strain>
    </source>
</reference>
<gene>
    <name evidence="2" type="ORF">GCM10022236_12880</name>
</gene>
<protein>
    <recommendedName>
        <fullName evidence="4">Glycosyl hydrolase</fullName>
    </recommendedName>
</protein>
<keyword evidence="1" id="KW-0732">Signal</keyword>
<dbReference type="InterPro" id="IPR015943">
    <property type="entry name" value="WD40/YVTN_repeat-like_dom_sf"/>
</dbReference>
<organism evidence="2 3">
    <name type="scientific">Microlunatus ginsengisoli</name>
    <dbReference type="NCBI Taxonomy" id="363863"/>
    <lineage>
        <taxon>Bacteria</taxon>
        <taxon>Bacillati</taxon>
        <taxon>Actinomycetota</taxon>
        <taxon>Actinomycetes</taxon>
        <taxon>Propionibacteriales</taxon>
        <taxon>Propionibacteriaceae</taxon>
        <taxon>Microlunatus</taxon>
    </lineage>
</organism>
<feature type="chain" id="PRO_5047243363" description="Glycosyl hydrolase" evidence="1">
    <location>
        <begin position="30"/>
        <end position="854"/>
    </location>
</feature>
<evidence type="ECO:0008006" key="4">
    <source>
        <dbReference type="Google" id="ProtNLM"/>
    </source>
</evidence>
<dbReference type="SUPFAM" id="SSF50939">
    <property type="entry name" value="Sialidases"/>
    <property type="match status" value="1"/>
</dbReference>
<dbReference type="EMBL" id="BAABAB010000009">
    <property type="protein sequence ID" value="GAA3612548.1"/>
    <property type="molecule type" value="Genomic_DNA"/>
</dbReference>
<name>A0ABP6ZPE1_9ACTN</name>
<evidence type="ECO:0000313" key="3">
    <source>
        <dbReference type="Proteomes" id="UP001501490"/>
    </source>
</evidence>
<feature type="signal peptide" evidence="1">
    <location>
        <begin position="1"/>
        <end position="29"/>
    </location>
</feature>
<dbReference type="Gene3D" id="2.130.10.10">
    <property type="entry name" value="YVTN repeat-like/Quinoprotein amine dehydrogenase"/>
    <property type="match status" value="2"/>
</dbReference>
<dbReference type="RefSeq" id="WP_344802561.1">
    <property type="nucleotide sequence ID" value="NZ_BAABAB010000009.1"/>
</dbReference>